<proteinExistence type="predicted"/>
<evidence type="ECO:0000313" key="4">
    <source>
        <dbReference type="Proteomes" id="UP000585437"/>
    </source>
</evidence>
<sequence length="94" mass="9573">MANYMWFIVVAGGAAMLGLALAYGSYKESRHRSLIPLAGLAVAIAVGVAVSIGVTQAPTANSVPPDPQGTHYDTPAAPSRENALPGTPAPSDQK</sequence>
<dbReference type="RefSeq" id="WP_156461830.1">
    <property type="nucleotide sequence ID" value="NZ_JACHBU010000005.1"/>
</dbReference>
<feature type="transmembrane region" description="Helical" evidence="2">
    <location>
        <begin position="33"/>
        <end position="54"/>
    </location>
</feature>
<reference evidence="3 4" key="1">
    <citation type="submission" date="2020-08" db="EMBL/GenBank/DDBJ databases">
        <title>The Agave Microbiome: Exploring the role of microbial communities in plant adaptations to desert environments.</title>
        <authorList>
            <person name="Partida-Martinez L.P."/>
        </authorList>
    </citation>
    <scope>NUCLEOTIDE SEQUENCE [LARGE SCALE GENOMIC DNA]</scope>
    <source>
        <strain evidence="3 4">AS3.12</strain>
    </source>
</reference>
<dbReference type="Proteomes" id="UP000585437">
    <property type="component" value="Unassembled WGS sequence"/>
</dbReference>
<name>A0A7X0MS66_9HYPH</name>
<comment type="caution">
    <text evidence="3">The sequence shown here is derived from an EMBL/GenBank/DDBJ whole genome shotgun (WGS) entry which is preliminary data.</text>
</comment>
<keyword evidence="2" id="KW-1133">Transmembrane helix</keyword>
<keyword evidence="4" id="KW-1185">Reference proteome</keyword>
<keyword evidence="2" id="KW-0472">Membrane</keyword>
<gene>
    <name evidence="3" type="ORF">F4695_003025</name>
</gene>
<feature type="region of interest" description="Disordered" evidence="1">
    <location>
        <begin position="57"/>
        <end position="94"/>
    </location>
</feature>
<protein>
    <submittedName>
        <fullName evidence="3">Uncharacterized protein</fullName>
    </submittedName>
</protein>
<dbReference type="AlphaFoldDB" id="A0A7X0MS66"/>
<evidence type="ECO:0000256" key="1">
    <source>
        <dbReference type="SAM" id="MobiDB-lite"/>
    </source>
</evidence>
<organism evidence="3 4">
    <name type="scientific">Rhizobium soli</name>
    <dbReference type="NCBI Taxonomy" id="424798"/>
    <lineage>
        <taxon>Bacteria</taxon>
        <taxon>Pseudomonadati</taxon>
        <taxon>Pseudomonadota</taxon>
        <taxon>Alphaproteobacteria</taxon>
        <taxon>Hyphomicrobiales</taxon>
        <taxon>Rhizobiaceae</taxon>
        <taxon>Rhizobium/Agrobacterium group</taxon>
        <taxon>Rhizobium</taxon>
    </lineage>
</organism>
<evidence type="ECO:0000313" key="3">
    <source>
        <dbReference type="EMBL" id="MBB6509657.1"/>
    </source>
</evidence>
<feature type="transmembrane region" description="Helical" evidence="2">
    <location>
        <begin position="6"/>
        <end position="26"/>
    </location>
</feature>
<accession>A0A7X0MS66</accession>
<evidence type="ECO:0000256" key="2">
    <source>
        <dbReference type="SAM" id="Phobius"/>
    </source>
</evidence>
<keyword evidence="2" id="KW-0812">Transmembrane</keyword>
<dbReference type="EMBL" id="JACHBU010000005">
    <property type="protein sequence ID" value="MBB6509657.1"/>
    <property type="molecule type" value="Genomic_DNA"/>
</dbReference>